<dbReference type="Proteomes" id="UP001211711">
    <property type="component" value="Unassembled WGS sequence"/>
</dbReference>
<name>A0ABT4ZTT8_9CYAN</name>
<reference evidence="1 2" key="1">
    <citation type="submission" date="2023-01" db="EMBL/GenBank/DDBJ databases">
        <title>Genomes from the Australian National Cyanobacteria Reference Collection.</title>
        <authorList>
            <person name="Willis A."/>
            <person name="Lee E.M.F."/>
        </authorList>
    </citation>
    <scope>NUCLEOTIDE SEQUENCE [LARGE SCALE GENOMIC DNA]</scope>
    <source>
        <strain evidence="1 2">CS-549</strain>
    </source>
</reference>
<comment type="caution">
    <text evidence="1">The sequence shown here is derived from an EMBL/GenBank/DDBJ whole genome shotgun (WGS) entry which is preliminary data.</text>
</comment>
<proteinExistence type="predicted"/>
<dbReference type="RefSeq" id="WP_272110658.1">
    <property type="nucleotide sequence ID" value="NZ_JAQMTI010000196.1"/>
</dbReference>
<sequence>MSGENCNKVVVTAVFISLDHMLTRNLNQNVVYLPENSCKLSTWGETPDGYNTTSNIHKIRNIIIDELIPLARYQLIRAIAQP</sequence>
<gene>
    <name evidence="1" type="ORF">PN497_15855</name>
</gene>
<protein>
    <submittedName>
        <fullName evidence="1">Uncharacterized protein</fullName>
    </submittedName>
</protein>
<dbReference type="EMBL" id="JAQMTI010000196">
    <property type="protein sequence ID" value="MDB9442825.1"/>
    <property type="molecule type" value="Genomic_DNA"/>
</dbReference>
<keyword evidence="2" id="KW-1185">Reference proteome</keyword>
<accession>A0ABT4ZTT8</accession>
<organism evidence="1 2">
    <name type="scientific">Sphaerospermopsis kisseleviana CS-549</name>
    <dbReference type="NCBI Taxonomy" id="3021783"/>
    <lineage>
        <taxon>Bacteria</taxon>
        <taxon>Bacillati</taxon>
        <taxon>Cyanobacteriota</taxon>
        <taxon>Cyanophyceae</taxon>
        <taxon>Nostocales</taxon>
        <taxon>Aphanizomenonaceae</taxon>
        <taxon>Sphaerospermopsis</taxon>
        <taxon>Sphaerospermopsis kisseleviana</taxon>
    </lineage>
</organism>
<evidence type="ECO:0000313" key="1">
    <source>
        <dbReference type="EMBL" id="MDB9442825.1"/>
    </source>
</evidence>
<evidence type="ECO:0000313" key="2">
    <source>
        <dbReference type="Proteomes" id="UP001211711"/>
    </source>
</evidence>